<keyword evidence="7" id="KW-1185">Reference proteome</keyword>
<comment type="caution">
    <text evidence="6">The sequence shown here is derived from an EMBL/GenBank/DDBJ whole genome shotgun (WGS) entry which is preliminary data.</text>
</comment>
<keyword evidence="3" id="KW-0804">Transcription</keyword>
<dbReference type="Pfam" id="PF21993">
    <property type="entry name" value="TetR_C_13_2"/>
    <property type="match status" value="1"/>
</dbReference>
<proteinExistence type="predicted"/>
<dbReference type="InterPro" id="IPR036271">
    <property type="entry name" value="Tet_transcr_reg_TetR-rel_C_sf"/>
</dbReference>
<dbReference type="InterPro" id="IPR054156">
    <property type="entry name" value="YxaF_TetR_C"/>
</dbReference>
<dbReference type="SUPFAM" id="SSF46689">
    <property type="entry name" value="Homeodomain-like"/>
    <property type="match status" value="1"/>
</dbReference>
<gene>
    <name evidence="6" type="ORF">O4220_10570</name>
</gene>
<dbReference type="InterPro" id="IPR001647">
    <property type="entry name" value="HTH_TetR"/>
</dbReference>
<evidence type="ECO:0000259" key="5">
    <source>
        <dbReference type="PROSITE" id="PS50977"/>
    </source>
</evidence>
<dbReference type="EMBL" id="JAPWIJ010000004">
    <property type="protein sequence ID" value="MCZ4518962.1"/>
    <property type="molecule type" value="Genomic_DNA"/>
</dbReference>
<feature type="domain" description="HTH tetR-type" evidence="5">
    <location>
        <begin position="5"/>
        <end position="65"/>
    </location>
</feature>
<sequence>MANRSSARADMLRSAAHLFRRRGVEATSLADVIDHAGAPRGSIYHHFPGGKPQLVEEATRTAGAAMSAMISAGLASAGPSATVRAILEGFRGELLATDFVAGCPVAPAAIEGLHAPGAVAAAGESFSSWEDVIAASLWQRGLTRERSYALATFAIAAIEGALIVAKAQRSTTALDRTESELLALLEAALDASNPPRP</sequence>
<accession>A0ABT4MDA1</accession>
<evidence type="ECO:0000256" key="4">
    <source>
        <dbReference type="PROSITE-ProRule" id="PRU00335"/>
    </source>
</evidence>
<evidence type="ECO:0000313" key="7">
    <source>
        <dbReference type="Proteomes" id="UP001081071"/>
    </source>
</evidence>
<protein>
    <submittedName>
        <fullName evidence="6">TetR/AcrR family transcriptional regulator</fullName>
    </submittedName>
</protein>
<dbReference type="PANTHER" id="PTHR47506">
    <property type="entry name" value="TRANSCRIPTIONAL REGULATORY PROTEIN"/>
    <property type="match status" value="1"/>
</dbReference>
<organism evidence="6 7">
    <name type="scientific">Rhodococcus ruber</name>
    <dbReference type="NCBI Taxonomy" id="1830"/>
    <lineage>
        <taxon>Bacteria</taxon>
        <taxon>Bacillati</taxon>
        <taxon>Actinomycetota</taxon>
        <taxon>Actinomycetes</taxon>
        <taxon>Mycobacteriales</taxon>
        <taxon>Nocardiaceae</taxon>
        <taxon>Rhodococcus</taxon>
    </lineage>
</organism>
<evidence type="ECO:0000256" key="2">
    <source>
        <dbReference type="ARBA" id="ARBA00023125"/>
    </source>
</evidence>
<dbReference type="Gene3D" id="1.10.357.10">
    <property type="entry name" value="Tetracycline Repressor, domain 2"/>
    <property type="match status" value="1"/>
</dbReference>
<dbReference type="Pfam" id="PF00440">
    <property type="entry name" value="TetR_N"/>
    <property type="match status" value="1"/>
</dbReference>
<evidence type="ECO:0000313" key="6">
    <source>
        <dbReference type="EMBL" id="MCZ4518962.1"/>
    </source>
</evidence>
<dbReference type="SUPFAM" id="SSF48498">
    <property type="entry name" value="Tetracyclin repressor-like, C-terminal domain"/>
    <property type="match status" value="1"/>
</dbReference>
<evidence type="ECO:0000256" key="1">
    <source>
        <dbReference type="ARBA" id="ARBA00023015"/>
    </source>
</evidence>
<dbReference type="RefSeq" id="WP_269603912.1">
    <property type="nucleotide sequence ID" value="NZ_JAPWIJ010000004.1"/>
</dbReference>
<keyword evidence="2 4" id="KW-0238">DNA-binding</keyword>
<feature type="DNA-binding region" description="H-T-H motif" evidence="4">
    <location>
        <begin position="28"/>
        <end position="47"/>
    </location>
</feature>
<dbReference type="PROSITE" id="PS50977">
    <property type="entry name" value="HTH_TETR_2"/>
    <property type="match status" value="1"/>
</dbReference>
<evidence type="ECO:0000256" key="3">
    <source>
        <dbReference type="ARBA" id="ARBA00023163"/>
    </source>
</evidence>
<name>A0ABT4MDA1_9NOCA</name>
<dbReference type="PANTHER" id="PTHR47506:SF3">
    <property type="entry name" value="HTH-TYPE TRANSCRIPTIONAL REGULATOR LMRA"/>
    <property type="match status" value="1"/>
</dbReference>
<dbReference type="Proteomes" id="UP001081071">
    <property type="component" value="Unassembled WGS sequence"/>
</dbReference>
<reference evidence="6" key="1">
    <citation type="submission" date="2022-12" db="EMBL/GenBank/DDBJ databases">
        <authorList>
            <person name="Krivoruchko A.V."/>
            <person name="Elkin A."/>
        </authorList>
    </citation>
    <scope>NUCLEOTIDE SEQUENCE</scope>
    <source>
        <strain evidence="6">IEGM 1391</strain>
    </source>
</reference>
<keyword evidence="1" id="KW-0805">Transcription regulation</keyword>
<dbReference type="InterPro" id="IPR009057">
    <property type="entry name" value="Homeodomain-like_sf"/>
</dbReference>